<dbReference type="NCBIfam" id="NF008736">
    <property type="entry name" value="PRK11762.1"/>
    <property type="match status" value="1"/>
</dbReference>
<dbReference type="AlphaFoldDB" id="A0A1Y1QVG1"/>
<comment type="caution">
    <text evidence="4">The sequence shown here is derived from an EMBL/GenBank/DDBJ whole genome shotgun (WGS) entry which is preliminary data.</text>
</comment>
<gene>
    <name evidence="4" type="ORF">BWK73_08450</name>
</gene>
<dbReference type="InterPro" id="IPR051325">
    <property type="entry name" value="Nudix_hydrolase_domain"/>
</dbReference>
<sequence>MQKPPTIHAINPVTSSRLFHVEELHLEFSNGERRIYERLANRGNGAVLIVPLLNDDTLLLIREYSAGTGRYELGFPKGKMEPGEDPLDAANREIMEEVGYGAHDLHLLRCVSLSPGYMQHRTHLILARNLYPHRIDGDEPEPLEVVPWKLSNAAELLLQDDFSEGRSLLALYLAQDWLKQHSLM</sequence>
<organism evidence="4 5">
    <name type="scientific">Thiothrix lacustris</name>
    <dbReference type="NCBI Taxonomy" id="525917"/>
    <lineage>
        <taxon>Bacteria</taxon>
        <taxon>Pseudomonadati</taxon>
        <taxon>Pseudomonadota</taxon>
        <taxon>Gammaproteobacteria</taxon>
        <taxon>Thiotrichales</taxon>
        <taxon>Thiotrichaceae</taxon>
        <taxon>Thiothrix</taxon>
    </lineage>
</organism>
<evidence type="ECO:0000256" key="2">
    <source>
        <dbReference type="ARBA" id="ARBA00022801"/>
    </source>
</evidence>
<dbReference type="InterPro" id="IPR020084">
    <property type="entry name" value="NUDIX_hydrolase_CS"/>
</dbReference>
<dbReference type="PANTHER" id="PTHR21340:SF0">
    <property type="entry name" value="BIS(5'-NUCLEOSYL)-TETRAPHOSPHATASE [ASYMMETRICAL]"/>
    <property type="match status" value="1"/>
</dbReference>
<dbReference type="GO" id="GO:0006167">
    <property type="term" value="P:AMP biosynthetic process"/>
    <property type="evidence" value="ECO:0007669"/>
    <property type="project" value="TreeGrafter"/>
</dbReference>
<dbReference type="FunFam" id="3.90.79.10:FF:000006">
    <property type="entry name" value="ADP compounds hydrolase NudE"/>
    <property type="match status" value="1"/>
</dbReference>
<evidence type="ECO:0000256" key="1">
    <source>
        <dbReference type="ARBA" id="ARBA00001946"/>
    </source>
</evidence>
<proteinExistence type="predicted"/>
<dbReference type="Gene3D" id="3.90.79.10">
    <property type="entry name" value="Nucleoside Triphosphate Pyrophosphohydrolase"/>
    <property type="match status" value="1"/>
</dbReference>
<dbReference type="InterPro" id="IPR015797">
    <property type="entry name" value="NUDIX_hydrolase-like_dom_sf"/>
</dbReference>
<dbReference type="STRING" id="1123401.GCA_000621325_03362"/>
<dbReference type="GO" id="GO:0004081">
    <property type="term" value="F:bis(5'-nucleosyl)-tetraphosphatase (asymmetrical) activity"/>
    <property type="evidence" value="ECO:0007669"/>
    <property type="project" value="TreeGrafter"/>
</dbReference>
<keyword evidence="2 4" id="KW-0378">Hydrolase</keyword>
<dbReference type="GO" id="GO:0006754">
    <property type="term" value="P:ATP biosynthetic process"/>
    <property type="evidence" value="ECO:0007669"/>
    <property type="project" value="TreeGrafter"/>
</dbReference>
<dbReference type="Pfam" id="PF00293">
    <property type="entry name" value="NUDIX"/>
    <property type="match status" value="1"/>
</dbReference>
<dbReference type="PROSITE" id="PS51462">
    <property type="entry name" value="NUDIX"/>
    <property type="match status" value="1"/>
</dbReference>
<dbReference type="PANTHER" id="PTHR21340">
    <property type="entry name" value="DIADENOSINE 5,5-P1,P4-TETRAPHOSPHATE PYROPHOSPHOHYDROLASE MUTT"/>
    <property type="match status" value="1"/>
</dbReference>
<dbReference type="PROSITE" id="PS00893">
    <property type="entry name" value="NUDIX_BOX"/>
    <property type="match status" value="1"/>
</dbReference>
<dbReference type="InterPro" id="IPR000086">
    <property type="entry name" value="NUDIX_hydrolase_dom"/>
</dbReference>
<evidence type="ECO:0000313" key="4">
    <source>
        <dbReference type="EMBL" id="OQX14816.1"/>
    </source>
</evidence>
<name>A0A1Y1QVG1_9GAMM</name>
<evidence type="ECO:0000259" key="3">
    <source>
        <dbReference type="PROSITE" id="PS51462"/>
    </source>
</evidence>
<comment type="cofactor">
    <cofactor evidence="1">
        <name>Mg(2+)</name>
        <dbReference type="ChEBI" id="CHEBI:18420"/>
    </cofactor>
</comment>
<reference evidence="4 5" key="1">
    <citation type="submission" date="2017-01" db="EMBL/GenBank/DDBJ databases">
        <title>Novel large sulfur bacteria in the metagenomes of groundwater-fed chemosynthetic microbial mats in the Lake Huron basin.</title>
        <authorList>
            <person name="Sharrar A.M."/>
            <person name="Flood B.E."/>
            <person name="Bailey J.V."/>
            <person name="Jones D.S."/>
            <person name="Biddanda B."/>
            <person name="Ruberg S.A."/>
            <person name="Marcus D.N."/>
            <person name="Dick G.J."/>
        </authorList>
    </citation>
    <scope>NUCLEOTIDE SEQUENCE [LARGE SCALE GENOMIC DNA]</scope>
    <source>
        <strain evidence="4">A8</strain>
    </source>
</reference>
<dbReference type="EMBL" id="MTEJ01000023">
    <property type="protein sequence ID" value="OQX14816.1"/>
    <property type="molecule type" value="Genomic_DNA"/>
</dbReference>
<dbReference type="Proteomes" id="UP000192491">
    <property type="component" value="Unassembled WGS sequence"/>
</dbReference>
<accession>A0A1Y1QVG1</accession>
<protein>
    <submittedName>
        <fullName evidence="4">ADP compounds hydrolase NudE</fullName>
    </submittedName>
</protein>
<feature type="domain" description="Nudix hydrolase" evidence="3">
    <location>
        <begin position="39"/>
        <end position="173"/>
    </location>
</feature>
<evidence type="ECO:0000313" key="5">
    <source>
        <dbReference type="Proteomes" id="UP000192491"/>
    </source>
</evidence>
<dbReference type="CDD" id="cd24156">
    <property type="entry name" value="NUDIX_ADPRase_NudE"/>
    <property type="match status" value="1"/>
</dbReference>
<dbReference type="SUPFAM" id="SSF55811">
    <property type="entry name" value="Nudix"/>
    <property type="match status" value="1"/>
</dbReference>